<accession>A0ACB8B9D7</accession>
<gene>
    <name evidence="1" type="ORF">BV22DRAFT_1049165</name>
</gene>
<evidence type="ECO:0000313" key="2">
    <source>
        <dbReference type="Proteomes" id="UP000790709"/>
    </source>
</evidence>
<reference evidence="1" key="1">
    <citation type="journal article" date="2021" name="New Phytol.">
        <title>Evolutionary innovations through gain and loss of genes in the ectomycorrhizal Boletales.</title>
        <authorList>
            <person name="Wu G."/>
            <person name="Miyauchi S."/>
            <person name="Morin E."/>
            <person name="Kuo A."/>
            <person name="Drula E."/>
            <person name="Varga T."/>
            <person name="Kohler A."/>
            <person name="Feng B."/>
            <person name="Cao Y."/>
            <person name="Lipzen A."/>
            <person name="Daum C."/>
            <person name="Hundley H."/>
            <person name="Pangilinan J."/>
            <person name="Johnson J."/>
            <person name="Barry K."/>
            <person name="LaButti K."/>
            <person name="Ng V."/>
            <person name="Ahrendt S."/>
            <person name="Min B."/>
            <person name="Choi I.G."/>
            <person name="Park H."/>
            <person name="Plett J.M."/>
            <person name="Magnuson J."/>
            <person name="Spatafora J.W."/>
            <person name="Nagy L.G."/>
            <person name="Henrissat B."/>
            <person name="Grigoriev I.V."/>
            <person name="Yang Z.L."/>
            <person name="Xu J."/>
            <person name="Martin F.M."/>
        </authorList>
    </citation>
    <scope>NUCLEOTIDE SEQUENCE</scope>
    <source>
        <strain evidence="1">KUC20120723A-06</strain>
    </source>
</reference>
<organism evidence="1 2">
    <name type="scientific">Leucogyrophana mollusca</name>
    <dbReference type="NCBI Taxonomy" id="85980"/>
    <lineage>
        <taxon>Eukaryota</taxon>
        <taxon>Fungi</taxon>
        <taxon>Dikarya</taxon>
        <taxon>Basidiomycota</taxon>
        <taxon>Agaricomycotina</taxon>
        <taxon>Agaricomycetes</taxon>
        <taxon>Agaricomycetidae</taxon>
        <taxon>Boletales</taxon>
        <taxon>Boletales incertae sedis</taxon>
        <taxon>Leucogyrophana</taxon>
    </lineage>
</organism>
<evidence type="ECO:0000313" key="1">
    <source>
        <dbReference type="EMBL" id="KAH7922089.1"/>
    </source>
</evidence>
<proteinExistence type="predicted"/>
<keyword evidence="2" id="KW-1185">Reference proteome</keyword>
<dbReference type="EMBL" id="MU266499">
    <property type="protein sequence ID" value="KAH7922089.1"/>
    <property type="molecule type" value="Genomic_DNA"/>
</dbReference>
<comment type="caution">
    <text evidence="1">The sequence shown here is derived from an EMBL/GenBank/DDBJ whole genome shotgun (WGS) entry which is preliminary data.</text>
</comment>
<name>A0ACB8B9D7_9AGAM</name>
<protein>
    <submittedName>
        <fullName evidence="1">Uncharacterized protein</fullName>
    </submittedName>
</protein>
<sequence length="210" mass="24160">MSTPMNRPLQSHLGHHRTASSSKRTIAEVQFAEETEASKKRKTMRLVQESEEVKEMKKALGNFTGICGACKVGKGVETTHTITRCPTVMSIGEGFTTYKQWRSKLRYTKHHTKICWTCHVPQCSDQLHRTFVGGQNRDSACDWPDTVGPVAYLIYQLEELRGLARTEFEMEWETLETYTEWLMSKPEAGHYSKLMDMFMWYCTSVLMSGE</sequence>
<dbReference type="Proteomes" id="UP000790709">
    <property type="component" value="Unassembled WGS sequence"/>
</dbReference>